<feature type="domain" description="RNA helicase aquarius N-terminal" evidence="2">
    <location>
        <begin position="74"/>
        <end position="341"/>
    </location>
</feature>
<dbReference type="Proteomes" id="UP000887561">
    <property type="component" value="Unplaced"/>
</dbReference>
<organism evidence="5 6">
    <name type="scientific">Meloidogyne javanica</name>
    <name type="common">Root-knot nematode worm</name>
    <dbReference type="NCBI Taxonomy" id="6303"/>
    <lineage>
        <taxon>Eukaryota</taxon>
        <taxon>Metazoa</taxon>
        <taxon>Ecdysozoa</taxon>
        <taxon>Nematoda</taxon>
        <taxon>Chromadorea</taxon>
        <taxon>Rhabditida</taxon>
        <taxon>Tylenchina</taxon>
        <taxon>Tylenchomorpha</taxon>
        <taxon>Tylenchoidea</taxon>
        <taxon>Meloidogynidae</taxon>
        <taxon>Meloidogyninae</taxon>
        <taxon>Meloidogyne</taxon>
        <taxon>Meloidogyne incognita group</taxon>
    </lineage>
</organism>
<dbReference type="Pfam" id="PF21144">
    <property type="entry name" value="Aquarius_N_3rd"/>
    <property type="match status" value="1"/>
</dbReference>
<keyword evidence="5" id="KW-1185">Reference proteome</keyword>
<dbReference type="GO" id="GO:0000398">
    <property type="term" value="P:mRNA splicing, via spliceosome"/>
    <property type="evidence" value="ECO:0007669"/>
    <property type="project" value="InterPro"/>
</dbReference>
<proteinExistence type="predicted"/>
<dbReference type="CDD" id="cd17935">
    <property type="entry name" value="EEXXQc_AQR"/>
    <property type="match status" value="1"/>
</dbReference>
<evidence type="ECO:0000259" key="1">
    <source>
        <dbReference type="Pfam" id="PF13086"/>
    </source>
</evidence>
<dbReference type="Gene3D" id="3.40.50.300">
    <property type="entry name" value="P-loop containing nucleotide triphosphate hydrolases"/>
    <property type="match status" value="2"/>
</dbReference>
<name>A0A915LN89_MELJA</name>
<accession>A0A915LN89</accession>
<dbReference type="GO" id="GO:0004386">
    <property type="term" value="F:helicase activity"/>
    <property type="evidence" value="ECO:0007669"/>
    <property type="project" value="InterPro"/>
</dbReference>
<dbReference type="Pfam" id="PF21143">
    <property type="entry name" value="Aquarius_N_2nd"/>
    <property type="match status" value="1"/>
</dbReference>
<evidence type="ECO:0000259" key="2">
    <source>
        <dbReference type="Pfam" id="PF16399"/>
    </source>
</evidence>
<feature type="domain" description="RNA helicase aquarius beta-barrel" evidence="3">
    <location>
        <begin position="426"/>
        <end position="586"/>
    </location>
</feature>
<dbReference type="InterPro" id="IPR032174">
    <property type="entry name" value="Aquarius_N"/>
</dbReference>
<dbReference type="InterPro" id="IPR047187">
    <property type="entry name" value="SF1_C_Upf1"/>
</dbReference>
<dbReference type="PANTHER" id="PTHR10887">
    <property type="entry name" value="DNA2/NAM7 HELICASE FAMILY"/>
    <property type="match status" value="1"/>
</dbReference>
<evidence type="ECO:0000259" key="4">
    <source>
        <dbReference type="Pfam" id="PF21144"/>
    </source>
</evidence>
<protein>
    <submittedName>
        <fullName evidence="6">Intron-binding protein aquarius</fullName>
    </submittedName>
</protein>
<dbReference type="AlphaFoldDB" id="A0A915LN89"/>
<feature type="domain" description="RNA helicase aquarius insertion" evidence="4">
    <location>
        <begin position="634"/>
        <end position="714"/>
    </location>
</feature>
<dbReference type="SUPFAM" id="SSF52540">
    <property type="entry name" value="P-loop containing nucleoside triphosphate hydrolases"/>
    <property type="match status" value="1"/>
</dbReference>
<dbReference type="InterPro" id="IPR045055">
    <property type="entry name" value="DNA2/NAM7-like"/>
</dbReference>
<dbReference type="InterPro" id="IPR026300">
    <property type="entry name" value="CWF11_fam"/>
</dbReference>
<dbReference type="WBParaSite" id="scaffold15049_cov185.g17731">
    <property type="protein sequence ID" value="scaffold15049_cov185.g17731"/>
    <property type="gene ID" value="scaffold15049_cov185.g17731"/>
</dbReference>
<evidence type="ECO:0000259" key="3">
    <source>
        <dbReference type="Pfam" id="PF21143"/>
    </source>
</evidence>
<evidence type="ECO:0000313" key="5">
    <source>
        <dbReference type="Proteomes" id="UP000887561"/>
    </source>
</evidence>
<dbReference type="Pfam" id="PF13086">
    <property type="entry name" value="AAA_11"/>
    <property type="match status" value="1"/>
</dbReference>
<dbReference type="PANTHER" id="PTHR10887:SF5">
    <property type="entry name" value="RNA HELICASE AQUARIUS"/>
    <property type="match status" value="1"/>
</dbReference>
<dbReference type="CDD" id="cd18808">
    <property type="entry name" value="SF1_C_Upf1"/>
    <property type="match status" value="1"/>
</dbReference>
<dbReference type="Pfam" id="PF16399">
    <property type="entry name" value="Aquarius_N_1st"/>
    <property type="match status" value="1"/>
</dbReference>
<dbReference type="GO" id="GO:0071013">
    <property type="term" value="C:catalytic step 2 spliceosome"/>
    <property type="evidence" value="ECO:0007669"/>
    <property type="project" value="TreeGrafter"/>
</dbReference>
<reference evidence="6" key="1">
    <citation type="submission" date="2022-11" db="UniProtKB">
        <authorList>
            <consortium name="WormBaseParasite"/>
        </authorList>
    </citation>
    <scope>IDENTIFICATION</scope>
</reference>
<dbReference type="InterPro" id="IPR027417">
    <property type="entry name" value="P-loop_NTPase"/>
</dbReference>
<dbReference type="InterPro" id="IPR048967">
    <property type="entry name" value="Aquarius_insert"/>
</dbReference>
<dbReference type="PIRSF" id="PIRSF038901">
    <property type="entry name" value="AQR_cwf11"/>
    <property type="match status" value="1"/>
</dbReference>
<evidence type="ECO:0000313" key="6">
    <source>
        <dbReference type="WBParaSite" id="scaffold15049_cov185.g17731"/>
    </source>
</evidence>
<dbReference type="InterPro" id="IPR048966">
    <property type="entry name" value="Aquarius_b-barrel"/>
</dbReference>
<feature type="domain" description="DNA2/NAM7 helicase helicase" evidence="1">
    <location>
        <begin position="721"/>
        <end position="1027"/>
    </location>
</feature>
<sequence length="1229" mass="144172">MTFYNDNEEENELHIAWPNYSLEKQQQQSSLLPLVLMINEKLRERLPAWEIISLNSQHFPEFFEKILKMICDENLEVEFVRQEVGKLCSLPILVNLLPSQRNSLFEKNPKLKKYWIKMEQKFQQLPPEEFEKIDFSRRLLWRLLQRLKRTVDFIDDESKDLEIDAVTYCERLLSFLIDLEAQLTTRRFFNSLLHSSHILTHCCLSQFIRSEHGSLFCELFSMLKFYARFEIDELSGQQLLQAEVTKRHYEFVSQLQAAAFKFLNEKLTEFCLLPVGSVDSSKFLREQLGSLNCDDLYKLAEFLNLVPSLEEKDGNLVDNYCRYDDSNYLIEVIIFVCERRPSQLQRLNAEPLYPSEKVIWDEKLIPYDHYDGKSVLPLNKLNLQFLTTHDYLLRNFNLFRMESTYEIRLDLEDVMFRMKPWKHEFNESDVVWGGWAKMALPVTSCRIVHVGRPLVGESAPSEVRADLQITLPLREDLRQDWMSLRKNDVLFLLKVKPIQKVGYKFDFRRPFKEQFGICIVRGCEVEGILTADGKILDEMESREAIRKMEGDLRTFRIRFDPNQYKEDSDNGNIEDIYFSFNLVIRRDPKSNNFKSVLATIRQLLNTECVVPDWLLDLILGYGEPDIAHYSRITNTVATVDFNDTFLSFEHLQKSFPDKKIICEETVPKPPFRLTFKEFVPQHNIEKEEERDTSIIVENQKVFNRILTETYQKNNIEFTPLQIEAIKSGMQPGLTLVVGPPGTGKTDVAVQIISNIYHNWPEQRTLIVTHSNQALNQIFEKIICLDVDERHLLRMGHGEEALETDKDFSRYGRVNYVLAERKRLLERVEKLCESMEEVGDVSYSCETAGYFFRYSVCKTWENFLELIEQAKQTAINDAKENNNSTNVPLPSKDFVADNFPFTKFFQSGMKKNFLPLEFKREDFNEDLQVAMEGWNRIVDIFKKLEEFRAFELLRNGRDRADYLLVREVKESKIIAMTCTHAALRRRELVELGFRYDNILMEEAAQILEVETFIPLLLQVYVKRVFLEGNFGVPHIQLNAQGRARSELANLYNWRYKNLGDLKHVLDNEEFKLTNAGFLYNYQLINVPDFNGIGESTPSAYFYQNLGEAEFAVALFVYMRILGYPSEKISILTTYNGQASLLRDIINKRDVRRLVVALSRARLGLYILCRVSLFKKCYELAPAFERQPLEIIDTQHMSHFVSEFYSANIEIMKGRNNQLEKEQEEGDEVME</sequence>
<dbReference type="GO" id="GO:0003729">
    <property type="term" value="F:mRNA binding"/>
    <property type="evidence" value="ECO:0007669"/>
    <property type="project" value="TreeGrafter"/>
</dbReference>
<dbReference type="InterPro" id="IPR041677">
    <property type="entry name" value="DNA2/NAM7_AAA_11"/>
</dbReference>